<keyword evidence="6" id="KW-0695">RNA-directed DNA polymerase</keyword>
<gene>
    <name evidence="8" type="ORF">O181_071205</name>
</gene>
<evidence type="ECO:0000313" key="9">
    <source>
        <dbReference type="Proteomes" id="UP000765509"/>
    </source>
</evidence>
<keyword evidence="9" id="KW-1185">Reference proteome</keyword>
<comment type="caution">
    <text evidence="8">The sequence shown here is derived from an EMBL/GenBank/DDBJ whole genome shotgun (WGS) entry which is preliminary data.</text>
</comment>
<dbReference type="GO" id="GO:0004519">
    <property type="term" value="F:endonuclease activity"/>
    <property type="evidence" value="ECO:0007669"/>
    <property type="project" value="UniProtKB-KW"/>
</dbReference>
<dbReference type="InterPro" id="IPR043502">
    <property type="entry name" value="DNA/RNA_pol_sf"/>
</dbReference>
<dbReference type="SUPFAM" id="SSF56672">
    <property type="entry name" value="DNA/RNA polymerases"/>
    <property type="match status" value="1"/>
</dbReference>
<dbReference type="GO" id="GO:0016787">
    <property type="term" value="F:hydrolase activity"/>
    <property type="evidence" value="ECO:0007669"/>
    <property type="project" value="UniProtKB-KW"/>
</dbReference>
<evidence type="ECO:0000256" key="4">
    <source>
        <dbReference type="ARBA" id="ARBA00022759"/>
    </source>
</evidence>
<dbReference type="Gene3D" id="3.30.70.270">
    <property type="match status" value="1"/>
</dbReference>
<sequence>MFKTKPTRGKGYTAGASCITSIMMNDIEYRVELDTGAFCDCLGKDYLQAILLEWKNYLLPIEGVQCSSASNNMYPLGILDTNIVFPHPEGSVRMKTEIVVMENWTSQHIIIGNYYLNIYGIDINNHKDRYFTIGENKGKKFSFSNMPKKISIISSVKDISKEEFVASAIKGHEVDITLNIDRPYPTVLRRSAYPASPKARESLEKYIQVLIQLGVLRKGGHNEEVEVTKPVIISWNSDRSRMVGDFRALNTYTVPDRYPIPRVEETLTQLSKAKYITSMDSLKGFHLNVLMPKTRKLLRIITHCAKSLYRVCDQQKVFEMTQERIKAHERIRKALTEAPLLLMPDWNIPFKLYIDACGNGLGEAPHQVQIIDDKPTEGTMCYILRQIKPTEARYGASQMECLFSVWALEKLHYYLDGSDFEVITDSNSVKSLLNMKTPNRHMLRWQIAIQEYRGNMTIVHKAGKIQKNADGLSRWALENAPDNPAYLPLEAEPQIPAEGINITDIGTEFFEEVTALPPSGDKSYNACLVIVDRYSKPSIFLPHHEDDTAMDTALLLWSRVISHTGLFNNIISYRDPKLTSALWTDLHRLFGTKLSVTTMEIHPLGPHYGISMPYPIYGNLAIVMFYGLNGHFIIWGQCQPVTQNQSTSMTANIP</sequence>
<dbReference type="InterPro" id="IPR041373">
    <property type="entry name" value="RT_RNaseH"/>
</dbReference>
<proteinExistence type="predicted"/>
<evidence type="ECO:0000256" key="2">
    <source>
        <dbReference type="ARBA" id="ARBA00022695"/>
    </source>
</evidence>
<dbReference type="InterPro" id="IPR050951">
    <property type="entry name" value="Retrovirus_Pol_polyprotein"/>
</dbReference>
<dbReference type="EMBL" id="AVOT02036874">
    <property type="protein sequence ID" value="MBW0531490.1"/>
    <property type="molecule type" value="Genomic_DNA"/>
</dbReference>
<evidence type="ECO:0000259" key="7">
    <source>
        <dbReference type="Pfam" id="PF17917"/>
    </source>
</evidence>
<keyword evidence="1" id="KW-0808">Transferase</keyword>
<feature type="domain" description="Reverse transcriptase RNase H-like" evidence="7">
    <location>
        <begin position="346"/>
        <end position="452"/>
    </location>
</feature>
<dbReference type="GO" id="GO:0003676">
    <property type="term" value="F:nucleic acid binding"/>
    <property type="evidence" value="ECO:0007669"/>
    <property type="project" value="InterPro"/>
</dbReference>
<evidence type="ECO:0000313" key="8">
    <source>
        <dbReference type="EMBL" id="MBW0531490.1"/>
    </source>
</evidence>
<dbReference type="Pfam" id="PF17917">
    <property type="entry name" value="RT_RNaseH"/>
    <property type="match status" value="1"/>
</dbReference>
<organism evidence="8 9">
    <name type="scientific">Austropuccinia psidii MF-1</name>
    <dbReference type="NCBI Taxonomy" id="1389203"/>
    <lineage>
        <taxon>Eukaryota</taxon>
        <taxon>Fungi</taxon>
        <taxon>Dikarya</taxon>
        <taxon>Basidiomycota</taxon>
        <taxon>Pucciniomycotina</taxon>
        <taxon>Pucciniomycetes</taxon>
        <taxon>Pucciniales</taxon>
        <taxon>Sphaerophragmiaceae</taxon>
        <taxon>Austropuccinia</taxon>
    </lineage>
</organism>
<dbReference type="InterPro" id="IPR012337">
    <property type="entry name" value="RNaseH-like_sf"/>
</dbReference>
<dbReference type="InterPro" id="IPR043128">
    <property type="entry name" value="Rev_trsase/Diguanyl_cyclase"/>
</dbReference>
<accession>A0A9Q3I9T7</accession>
<dbReference type="InterPro" id="IPR036397">
    <property type="entry name" value="RNaseH_sf"/>
</dbReference>
<dbReference type="Gene3D" id="3.30.420.10">
    <property type="entry name" value="Ribonuclease H-like superfamily/Ribonuclease H"/>
    <property type="match status" value="1"/>
</dbReference>
<dbReference type="OrthoDB" id="5920460at2759"/>
<protein>
    <recommendedName>
        <fullName evidence="7">Reverse transcriptase RNase H-like domain-containing protein</fullName>
    </recommendedName>
</protein>
<dbReference type="SUPFAM" id="SSF53098">
    <property type="entry name" value="Ribonuclease H-like"/>
    <property type="match status" value="1"/>
</dbReference>
<evidence type="ECO:0000256" key="6">
    <source>
        <dbReference type="ARBA" id="ARBA00022918"/>
    </source>
</evidence>
<dbReference type="GO" id="GO:0003964">
    <property type="term" value="F:RNA-directed DNA polymerase activity"/>
    <property type="evidence" value="ECO:0007669"/>
    <property type="project" value="UniProtKB-KW"/>
</dbReference>
<dbReference type="Proteomes" id="UP000765509">
    <property type="component" value="Unassembled WGS sequence"/>
</dbReference>
<dbReference type="PANTHER" id="PTHR37984:SF5">
    <property type="entry name" value="PROTEIN NYNRIN-LIKE"/>
    <property type="match status" value="1"/>
</dbReference>
<dbReference type="CDD" id="cd09274">
    <property type="entry name" value="RNase_HI_RT_Ty3"/>
    <property type="match status" value="1"/>
</dbReference>
<evidence type="ECO:0000256" key="1">
    <source>
        <dbReference type="ARBA" id="ARBA00022679"/>
    </source>
</evidence>
<keyword evidence="5" id="KW-0378">Hydrolase</keyword>
<reference evidence="8" key="1">
    <citation type="submission" date="2021-03" db="EMBL/GenBank/DDBJ databases">
        <title>Draft genome sequence of rust myrtle Austropuccinia psidii MF-1, a brazilian biotype.</title>
        <authorList>
            <person name="Quecine M.C."/>
            <person name="Pachon D.M.R."/>
            <person name="Bonatelli M.L."/>
            <person name="Correr F.H."/>
            <person name="Franceschini L.M."/>
            <person name="Leite T.F."/>
            <person name="Margarido G.R.A."/>
            <person name="Almeida C.A."/>
            <person name="Ferrarezi J.A."/>
            <person name="Labate C.A."/>
        </authorList>
    </citation>
    <scope>NUCLEOTIDE SEQUENCE</scope>
    <source>
        <strain evidence="8">MF-1</strain>
    </source>
</reference>
<keyword evidence="3" id="KW-0540">Nuclease</keyword>
<name>A0A9Q3I9T7_9BASI</name>
<dbReference type="PANTHER" id="PTHR37984">
    <property type="entry name" value="PROTEIN CBG26694"/>
    <property type="match status" value="1"/>
</dbReference>
<keyword evidence="2" id="KW-0548">Nucleotidyltransferase</keyword>
<evidence type="ECO:0000256" key="3">
    <source>
        <dbReference type="ARBA" id="ARBA00022722"/>
    </source>
</evidence>
<keyword evidence="4" id="KW-0255">Endonuclease</keyword>
<dbReference type="Gene3D" id="3.10.10.10">
    <property type="entry name" value="HIV Type 1 Reverse Transcriptase, subunit A, domain 1"/>
    <property type="match status" value="1"/>
</dbReference>
<dbReference type="AlphaFoldDB" id="A0A9Q3I9T7"/>
<evidence type="ECO:0000256" key="5">
    <source>
        <dbReference type="ARBA" id="ARBA00022801"/>
    </source>
</evidence>